<accession>A0A4Z0A0C9</accession>
<dbReference type="Proteomes" id="UP000298061">
    <property type="component" value="Unassembled WGS sequence"/>
</dbReference>
<evidence type="ECO:0000313" key="1">
    <source>
        <dbReference type="EMBL" id="TFY79763.1"/>
    </source>
</evidence>
<evidence type="ECO:0000313" key="2">
    <source>
        <dbReference type="Proteomes" id="UP000298061"/>
    </source>
</evidence>
<name>A0A4Z0A0C9_9AGAM</name>
<dbReference type="OrthoDB" id="3163863at2759"/>
<gene>
    <name evidence="1" type="ORF">EWM64_g4245</name>
</gene>
<reference evidence="1 2" key="1">
    <citation type="submission" date="2019-02" db="EMBL/GenBank/DDBJ databases">
        <title>Genome sequencing of the rare red list fungi Hericium alpestre (H. flagellum).</title>
        <authorList>
            <person name="Buettner E."/>
            <person name="Kellner H."/>
        </authorList>
    </citation>
    <scope>NUCLEOTIDE SEQUENCE [LARGE SCALE GENOMIC DNA]</scope>
    <source>
        <strain evidence="1 2">DSM 108284</strain>
    </source>
</reference>
<dbReference type="EMBL" id="SFCI01000445">
    <property type="protein sequence ID" value="TFY79763.1"/>
    <property type="molecule type" value="Genomic_DNA"/>
</dbReference>
<protein>
    <recommendedName>
        <fullName evidence="3">HNH nuclease domain-containing protein</fullName>
    </recommendedName>
</protein>
<feature type="non-terminal residue" evidence="1">
    <location>
        <position position="137"/>
    </location>
</feature>
<dbReference type="STRING" id="135208.A0A4Z0A0C9"/>
<comment type="caution">
    <text evidence="1">The sequence shown here is derived from an EMBL/GenBank/DDBJ whole genome shotgun (WGS) entry which is preliminary data.</text>
</comment>
<organism evidence="1 2">
    <name type="scientific">Hericium alpestre</name>
    <dbReference type="NCBI Taxonomy" id="135208"/>
    <lineage>
        <taxon>Eukaryota</taxon>
        <taxon>Fungi</taxon>
        <taxon>Dikarya</taxon>
        <taxon>Basidiomycota</taxon>
        <taxon>Agaricomycotina</taxon>
        <taxon>Agaricomycetes</taxon>
        <taxon>Russulales</taxon>
        <taxon>Hericiaceae</taxon>
        <taxon>Hericium</taxon>
    </lineage>
</organism>
<dbReference type="AlphaFoldDB" id="A0A4Z0A0C9"/>
<evidence type="ECO:0008006" key="3">
    <source>
        <dbReference type="Google" id="ProtNLM"/>
    </source>
</evidence>
<keyword evidence="2" id="KW-1185">Reference proteome</keyword>
<proteinExistence type="predicted"/>
<sequence>MLEKNAHDAFDDFYWCLKKTDHANKYTLKIFEDIGNVINKPEGTLVVFKDHSDDFTSGSTRKRKNRSVSLPDPHYIAIHAAIAEILHVSGAGNFFDEILDRYRDEGGEVPPVRCWLELEQMMEEEQLREYVTDSLHS</sequence>